<reference evidence="2 3" key="1">
    <citation type="submission" date="2019-07" db="EMBL/GenBank/DDBJ databases">
        <title>Genomic Encyclopedia of Archaeal and Bacterial Type Strains, Phase II (KMG-II): from individual species to whole genera.</title>
        <authorList>
            <person name="Goeker M."/>
        </authorList>
    </citation>
    <scope>NUCLEOTIDE SEQUENCE [LARGE SCALE GENOMIC DNA]</scope>
    <source>
        <strain evidence="2 3">DSM 17527</strain>
    </source>
</reference>
<dbReference type="AlphaFoldDB" id="A0A5S5C1H3"/>
<dbReference type="RefSeq" id="WP_148783071.1">
    <property type="nucleotide sequence ID" value="NZ_VNHU01000007.1"/>
</dbReference>
<evidence type="ECO:0000313" key="2">
    <source>
        <dbReference type="EMBL" id="TYP72190.1"/>
    </source>
</evidence>
<feature type="region of interest" description="Disordered" evidence="1">
    <location>
        <begin position="100"/>
        <end position="131"/>
    </location>
</feature>
<accession>A0A5S5C1H3</accession>
<dbReference type="EMBL" id="VNHU01000007">
    <property type="protein sequence ID" value="TYP72190.1"/>
    <property type="molecule type" value="Genomic_DNA"/>
</dbReference>
<sequence length="131" mass="14873">MGKNKPKKCITVGEAKEMQQVWCDTRAKDIDKCMKFQDTREFYYTVEELEEYLDYVKRESLKQNIKDPGIRIYFGAYPQKQCKHNHGYATIFLAPTGSPAKSLGKGGDDAENNYDIDPLNGAGSGNPPHIY</sequence>
<organism evidence="2 3">
    <name type="scientific">Aquimarina intermedia</name>
    <dbReference type="NCBI Taxonomy" id="350814"/>
    <lineage>
        <taxon>Bacteria</taxon>
        <taxon>Pseudomonadati</taxon>
        <taxon>Bacteroidota</taxon>
        <taxon>Flavobacteriia</taxon>
        <taxon>Flavobacteriales</taxon>
        <taxon>Flavobacteriaceae</taxon>
        <taxon>Aquimarina</taxon>
    </lineage>
</organism>
<evidence type="ECO:0000256" key="1">
    <source>
        <dbReference type="SAM" id="MobiDB-lite"/>
    </source>
</evidence>
<gene>
    <name evidence="2" type="ORF">BD809_10774</name>
</gene>
<keyword evidence="3" id="KW-1185">Reference proteome</keyword>
<protein>
    <submittedName>
        <fullName evidence="2">Uncharacterized protein</fullName>
    </submittedName>
</protein>
<evidence type="ECO:0000313" key="3">
    <source>
        <dbReference type="Proteomes" id="UP000324376"/>
    </source>
</evidence>
<proteinExistence type="predicted"/>
<dbReference type="Proteomes" id="UP000324376">
    <property type="component" value="Unassembled WGS sequence"/>
</dbReference>
<dbReference type="OrthoDB" id="1440507at2"/>
<name>A0A5S5C1H3_9FLAO</name>
<comment type="caution">
    <text evidence="2">The sequence shown here is derived from an EMBL/GenBank/DDBJ whole genome shotgun (WGS) entry which is preliminary data.</text>
</comment>